<evidence type="ECO:0000313" key="3">
    <source>
        <dbReference type="Proteomes" id="UP000199409"/>
    </source>
</evidence>
<keyword evidence="3" id="KW-1185">Reference proteome</keyword>
<evidence type="ECO:0000256" key="1">
    <source>
        <dbReference type="SAM" id="SignalP"/>
    </source>
</evidence>
<proteinExistence type="predicted"/>
<gene>
    <name evidence="2" type="ORF">SAMN05660420_01679</name>
</gene>
<dbReference type="Pfam" id="PF07396">
    <property type="entry name" value="Porin_O_P"/>
    <property type="match status" value="1"/>
</dbReference>
<feature type="chain" id="PRO_5011725368" evidence="1">
    <location>
        <begin position="27"/>
        <end position="379"/>
    </location>
</feature>
<protein>
    <submittedName>
        <fullName evidence="2">Short chain amide porin</fullName>
    </submittedName>
</protein>
<reference evidence="2 3" key="1">
    <citation type="submission" date="2016-10" db="EMBL/GenBank/DDBJ databases">
        <authorList>
            <person name="de Groot N.N."/>
        </authorList>
    </citation>
    <scope>NUCLEOTIDE SEQUENCE [LARGE SCALE GENOMIC DNA]</scope>
    <source>
        <strain evidence="2 3">DSM 7343</strain>
    </source>
</reference>
<dbReference type="RefSeq" id="WP_092346694.1">
    <property type="nucleotide sequence ID" value="NZ_FNQN01000004.1"/>
</dbReference>
<dbReference type="NCBIfam" id="NF040900">
    <property type="entry name" value="porin_ExtI"/>
    <property type="match status" value="1"/>
</dbReference>
<dbReference type="InterPro" id="IPR010870">
    <property type="entry name" value="Porin_O/P"/>
</dbReference>
<dbReference type="AlphaFoldDB" id="A0A1H3ZUG5"/>
<dbReference type="InterPro" id="IPR023614">
    <property type="entry name" value="Porin_dom_sf"/>
</dbReference>
<sequence>MTLYKKAALLCTFAVGFCLLASSAFAGPIWSFGDEDQGLLKLDYKGQFQLVNQDNGDDDSLEFNFRRNRIALMGAYGESFGLYVQTEYTEDNDYSSSDGDRFQLLDAVLRFKFNNSLNLWMGKFKYNLTRENLEACEMPLTLDRSSMIRAPFVSTRDKGIAVWGNLANDMIQYRVDAMNGNDSEVDSNLRYSARVHVSLLDPEKGYGYKGTYMGQKKVLTFGAAYQMENDVAYSNSVLSKAVDYSAWTVDAFFEYPIEGMGAITLSAAYVDYDLDDAYQGANPDAGVTGMTGEKNGGYVKAGYMLPNLPLQFFGRSESWSFADLYGVMDHEVELLGLGLNYYVRGQNLKVTVEYTNCDYDSSSTVEDSDTVVAQVQVIF</sequence>
<evidence type="ECO:0000313" key="2">
    <source>
        <dbReference type="EMBL" id="SEA27300.1"/>
    </source>
</evidence>
<feature type="signal peptide" evidence="1">
    <location>
        <begin position="1"/>
        <end position="26"/>
    </location>
</feature>
<dbReference type="OrthoDB" id="314848at2"/>
<accession>A0A1H3ZUG5</accession>
<dbReference type="Proteomes" id="UP000199409">
    <property type="component" value="Unassembled WGS sequence"/>
</dbReference>
<dbReference type="Gene3D" id="2.40.160.10">
    <property type="entry name" value="Porin"/>
    <property type="match status" value="1"/>
</dbReference>
<dbReference type="EMBL" id="FNQN01000004">
    <property type="protein sequence ID" value="SEA27300.1"/>
    <property type="molecule type" value="Genomic_DNA"/>
</dbReference>
<keyword evidence="1" id="KW-0732">Signal</keyword>
<dbReference type="SUPFAM" id="SSF56935">
    <property type="entry name" value="Porins"/>
    <property type="match status" value="1"/>
</dbReference>
<name>A0A1H3ZUG5_9BACT</name>
<organism evidence="2 3">
    <name type="scientific">Desulfuromusa kysingii</name>
    <dbReference type="NCBI Taxonomy" id="37625"/>
    <lineage>
        <taxon>Bacteria</taxon>
        <taxon>Pseudomonadati</taxon>
        <taxon>Thermodesulfobacteriota</taxon>
        <taxon>Desulfuromonadia</taxon>
        <taxon>Desulfuromonadales</taxon>
        <taxon>Geopsychrobacteraceae</taxon>
        <taxon>Desulfuromusa</taxon>
    </lineage>
</organism>
<dbReference type="STRING" id="37625.SAMN05660420_01679"/>